<dbReference type="Pfam" id="PF01370">
    <property type="entry name" value="Epimerase"/>
    <property type="match status" value="1"/>
</dbReference>
<keyword evidence="1" id="KW-0521">NADP</keyword>
<dbReference type="SUPFAM" id="SSF51735">
    <property type="entry name" value="NAD(P)-binding Rossmann-fold domains"/>
    <property type="match status" value="1"/>
</dbReference>
<proteinExistence type="predicted"/>
<name>A0A372EN20_9BURK</name>
<evidence type="ECO:0000313" key="5">
    <source>
        <dbReference type="EMBL" id="RFP81078.1"/>
    </source>
</evidence>
<protein>
    <submittedName>
        <fullName evidence="5">NAD-dependent epimerase/dehydratase family protein</fullName>
    </submittedName>
</protein>
<evidence type="ECO:0000256" key="2">
    <source>
        <dbReference type="ARBA" id="ARBA00023277"/>
    </source>
</evidence>
<accession>A0A372EN20</accession>
<feature type="compositionally biased region" description="Pro residues" evidence="3">
    <location>
        <begin position="333"/>
        <end position="342"/>
    </location>
</feature>
<dbReference type="InterPro" id="IPR001509">
    <property type="entry name" value="Epimerase_deHydtase"/>
</dbReference>
<sequence>MNILITGGAGFLGSRLARELLQRGRLAGRPIDSLMLADLFAPGDAALTRDPRVRSLAGDLMDSLPTLFAQRWDAVFHLASAVSAECEADFDLGLRANLDTTRALLDACRRQTADGHAPVLFFFSSSVAVYGSDPALPLPAVVGDDTLPTPQSSYGIHKFVCEQLVADYTRKGHIDGRAARLMTVSVRPGRPNGAASGFLSGMLREPLAGLPSNCPVPLDTPVALSSPATTVAGILAVAEASREAFGGRTAINLPALSLRVRDMLDALVDFAGPEAAALVGHEPDAATARIVAGWPARFDSPRARALGLQADPDFHAVLRQYAQDHPDAVKPPAARPRPTPAR</sequence>
<keyword evidence="2" id="KW-0119">Carbohydrate metabolism</keyword>
<evidence type="ECO:0000259" key="4">
    <source>
        <dbReference type="Pfam" id="PF01370"/>
    </source>
</evidence>
<dbReference type="RefSeq" id="WP_116957809.1">
    <property type="nucleotide sequence ID" value="NZ_QVLS01000002.1"/>
</dbReference>
<keyword evidence="6" id="KW-1185">Reference proteome</keyword>
<comment type="caution">
    <text evidence="5">The sequence shown here is derived from an EMBL/GenBank/DDBJ whole genome shotgun (WGS) entry which is preliminary data.</text>
</comment>
<dbReference type="InterPro" id="IPR036291">
    <property type="entry name" value="NAD(P)-bd_dom_sf"/>
</dbReference>
<dbReference type="Proteomes" id="UP000261931">
    <property type="component" value="Unassembled WGS sequence"/>
</dbReference>
<evidence type="ECO:0000256" key="3">
    <source>
        <dbReference type="SAM" id="MobiDB-lite"/>
    </source>
</evidence>
<dbReference type="PANTHER" id="PTHR43103">
    <property type="entry name" value="NUCLEOSIDE-DIPHOSPHATE-SUGAR EPIMERASE"/>
    <property type="match status" value="1"/>
</dbReference>
<dbReference type="NCBIfam" id="NF043036">
    <property type="entry name" value="ErythonDh"/>
    <property type="match status" value="1"/>
</dbReference>
<reference evidence="5 6" key="1">
    <citation type="submission" date="2018-08" db="EMBL/GenBank/DDBJ databases">
        <title>Hydrogenophaga sp. LA-38 isolated from sludge.</title>
        <authorList>
            <person name="Im W.-T."/>
        </authorList>
    </citation>
    <scope>NUCLEOTIDE SEQUENCE [LARGE SCALE GENOMIC DNA]</scope>
    <source>
        <strain evidence="5 6">LA-38</strain>
    </source>
</reference>
<evidence type="ECO:0000313" key="6">
    <source>
        <dbReference type="Proteomes" id="UP000261931"/>
    </source>
</evidence>
<evidence type="ECO:0000256" key="1">
    <source>
        <dbReference type="ARBA" id="ARBA00022857"/>
    </source>
</evidence>
<dbReference type="Gene3D" id="3.90.25.10">
    <property type="entry name" value="UDP-galactose 4-epimerase, domain 1"/>
    <property type="match status" value="1"/>
</dbReference>
<feature type="region of interest" description="Disordered" evidence="3">
    <location>
        <begin position="320"/>
        <end position="342"/>
    </location>
</feature>
<dbReference type="PANTHER" id="PTHR43103:SF3">
    <property type="entry name" value="ADP-L-GLYCERO-D-MANNO-HEPTOSE-6-EPIMERASE"/>
    <property type="match status" value="1"/>
</dbReference>
<dbReference type="Gene3D" id="3.40.50.720">
    <property type="entry name" value="NAD(P)-binding Rossmann-like Domain"/>
    <property type="match status" value="1"/>
</dbReference>
<gene>
    <name evidence="5" type="ORF">DY262_04695</name>
</gene>
<dbReference type="EMBL" id="QVLS01000002">
    <property type="protein sequence ID" value="RFP81078.1"/>
    <property type="molecule type" value="Genomic_DNA"/>
</dbReference>
<organism evidence="5 6">
    <name type="scientific">Hydrogenophaga borbori</name>
    <dbReference type="NCBI Taxonomy" id="2294117"/>
    <lineage>
        <taxon>Bacteria</taxon>
        <taxon>Pseudomonadati</taxon>
        <taxon>Pseudomonadota</taxon>
        <taxon>Betaproteobacteria</taxon>
        <taxon>Burkholderiales</taxon>
        <taxon>Comamonadaceae</taxon>
        <taxon>Hydrogenophaga</taxon>
    </lineage>
</organism>
<dbReference type="AlphaFoldDB" id="A0A372EN20"/>
<dbReference type="InterPro" id="IPR050005">
    <property type="entry name" value="DenD"/>
</dbReference>
<dbReference type="GO" id="GO:0016491">
    <property type="term" value="F:oxidoreductase activity"/>
    <property type="evidence" value="ECO:0007669"/>
    <property type="project" value="InterPro"/>
</dbReference>
<feature type="domain" description="NAD-dependent epimerase/dehydratase" evidence="4">
    <location>
        <begin position="3"/>
        <end position="210"/>
    </location>
</feature>